<dbReference type="InterPro" id="IPR000073">
    <property type="entry name" value="AB_hydrolase_1"/>
</dbReference>
<dbReference type="GeneID" id="301549329"/>
<feature type="domain" description="HTH hxlR-type" evidence="1">
    <location>
        <begin position="9"/>
        <end position="111"/>
    </location>
</feature>
<dbReference type="InterPro" id="IPR036390">
    <property type="entry name" value="WH_DNA-bd_sf"/>
</dbReference>
<dbReference type="InterPro" id="IPR050266">
    <property type="entry name" value="AB_hydrolase_sf"/>
</dbReference>
<dbReference type="InterPro" id="IPR036388">
    <property type="entry name" value="WH-like_DNA-bd_sf"/>
</dbReference>
<dbReference type="EMBL" id="BMND01000014">
    <property type="protein sequence ID" value="GGN48608.1"/>
    <property type="molecule type" value="Genomic_DNA"/>
</dbReference>
<gene>
    <name evidence="2" type="ORF">GCM10012285_35850</name>
</gene>
<evidence type="ECO:0000259" key="1">
    <source>
        <dbReference type="PROSITE" id="PS51118"/>
    </source>
</evidence>
<dbReference type="PANTHER" id="PTHR43798">
    <property type="entry name" value="MONOACYLGLYCEROL LIPASE"/>
    <property type="match status" value="1"/>
</dbReference>
<dbReference type="PRINTS" id="PR00111">
    <property type="entry name" value="ABHYDROLASE"/>
</dbReference>
<dbReference type="PROSITE" id="PS51118">
    <property type="entry name" value="HTH_HXLR"/>
    <property type="match status" value="1"/>
</dbReference>
<dbReference type="PANTHER" id="PTHR43798:SF33">
    <property type="entry name" value="HYDROLASE, PUTATIVE (AFU_ORTHOLOGUE AFUA_2G14860)-RELATED"/>
    <property type="match status" value="1"/>
</dbReference>
<dbReference type="SUPFAM" id="SSF46785">
    <property type="entry name" value="Winged helix' DNA-binding domain"/>
    <property type="match status" value="1"/>
</dbReference>
<dbReference type="Proteomes" id="UP000600080">
    <property type="component" value="Unassembled WGS sequence"/>
</dbReference>
<accession>A0ABQ2JMG2</accession>
<dbReference type="InterPro" id="IPR002577">
    <property type="entry name" value="HTH_HxlR"/>
</dbReference>
<dbReference type="RefSeq" id="WP_189099240.1">
    <property type="nucleotide sequence ID" value="NZ_BMND01000014.1"/>
</dbReference>
<proteinExistence type="predicted"/>
<dbReference type="Gene3D" id="1.10.10.10">
    <property type="entry name" value="Winged helix-like DNA-binding domain superfamily/Winged helix DNA-binding domain"/>
    <property type="match status" value="1"/>
</dbReference>
<evidence type="ECO:0000313" key="3">
    <source>
        <dbReference type="Proteomes" id="UP000600080"/>
    </source>
</evidence>
<dbReference type="SUPFAM" id="SSF53474">
    <property type="entry name" value="alpha/beta-Hydrolases"/>
    <property type="match status" value="1"/>
</dbReference>
<comment type="caution">
    <text evidence="2">The sequence shown here is derived from an EMBL/GenBank/DDBJ whole genome shotgun (WGS) entry which is preliminary data.</text>
</comment>
<dbReference type="Pfam" id="PF00561">
    <property type="entry name" value="Abhydrolase_1"/>
    <property type="match status" value="1"/>
</dbReference>
<name>A0ABQ2JMG2_9ACTN</name>
<organism evidence="2 3">
    <name type="scientific">Streptomyces kronopolitis</name>
    <dbReference type="NCBI Taxonomy" id="1612435"/>
    <lineage>
        <taxon>Bacteria</taxon>
        <taxon>Bacillati</taxon>
        <taxon>Actinomycetota</taxon>
        <taxon>Actinomycetes</taxon>
        <taxon>Kitasatosporales</taxon>
        <taxon>Streptomycetaceae</taxon>
        <taxon>Streptomyces</taxon>
    </lineage>
</organism>
<dbReference type="Pfam" id="PF01638">
    <property type="entry name" value="HxlR"/>
    <property type="match status" value="1"/>
</dbReference>
<dbReference type="InterPro" id="IPR029058">
    <property type="entry name" value="AB_hydrolase_fold"/>
</dbReference>
<protein>
    <recommendedName>
        <fullName evidence="1">HTH hxlR-type domain-containing protein</fullName>
    </recommendedName>
</protein>
<sequence length="383" mass="40810">MAARPTRPVPLTADADLIAAFEVLGQKWTGIILHTLATRPARYGELSAAITRISTKMLADRLRELVETGLVTHAQLPPGPATYTLTADGRALLPALEQIRCWSRHRTRTPRHSPGKATPVSAHPLPDATYARTVLGSGPGLALAHGAGSSIDNTYGPILEGLAAHHTVVGVDYPGSGDTPRSTTPLSLDDLADQLVAGAVAEGLETFAVSGYSLGGPVAIRAAARHPERVTALVLTATFPYRDNRLALALPVWRKLAESDDPELLAEYLTMMALGADALEAMPDEQLRQAVGFTAAGVAAGTPEQAELAPRADVRDDLPGIQAPTLVISTTQDRFTSTRLHRQLADTIPHAQLVELPTGHLPMVERPDEWRRLITDFLGRNGG</sequence>
<reference evidence="3" key="1">
    <citation type="journal article" date="2019" name="Int. J. Syst. Evol. Microbiol.">
        <title>The Global Catalogue of Microorganisms (GCM) 10K type strain sequencing project: providing services to taxonomists for standard genome sequencing and annotation.</title>
        <authorList>
            <consortium name="The Broad Institute Genomics Platform"/>
            <consortium name="The Broad Institute Genome Sequencing Center for Infectious Disease"/>
            <person name="Wu L."/>
            <person name="Ma J."/>
        </authorList>
    </citation>
    <scope>NUCLEOTIDE SEQUENCE [LARGE SCALE GENOMIC DNA]</scope>
    <source>
        <strain evidence="3">CGMCC 4.7323</strain>
    </source>
</reference>
<keyword evidence="3" id="KW-1185">Reference proteome</keyword>
<dbReference type="Gene3D" id="3.40.50.1820">
    <property type="entry name" value="alpha/beta hydrolase"/>
    <property type="match status" value="1"/>
</dbReference>
<evidence type="ECO:0000313" key="2">
    <source>
        <dbReference type="EMBL" id="GGN48608.1"/>
    </source>
</evidence>